<dbReference type="EMBL" id="CAFBPW010000002">
    <property type="protein sequence ID" value="CAB5022795.1"/>
    <property type="molecule type" value="Genomic_DNA"/>
</dbReference>
<feature type="region of interest" description="Disordered" evidence="1">
    <location>
        <begin position="132"/>
        <end position="162"/>
    </location>
</feature>
<name>A0A6J7R0T1_9ZZZZ</name>
<evidence type="ECO:0000256" key="1">
    <source>
        <dbReference type="SAM" id="MobiDB-lite"/>
    </source>
</evidence>
<feature type="region of interest" description="Disordered" evidence="1">
    <location>
        <begin position="30"/>
        <end position="59"/>
    </location>
</feature>
<feature type="compositionally biased region" description="Polar residues" evidence="1">
    <location>
        <begin position="39"/>
        <end position="56"/>
    </location>
</feature>
<protein>
    <submittedName>
        <fullName evidence="2">Unannotated protein</fullName>
    </submittedName>
</protein>
<evidence type="ECO:0000313" key="2">
    <source>
        <dbReference type="EMBL" id="CAB5022795.1"/>
    </source>
</evidence>
<dbReference type="AlphaFoldDB" id="A0A6J7R0T1"/>
<gene>
    <name evidence="2" type="ORF">UFOPK4173_00024</name>
</gene>
<sequence>MPATLAGAETSRRSSIRPVSQITVAAAITPRTFPGAENTGPNSGNRQATARATSRPMNKAVPPRIGVGFACTVRSPGWAMAPIFRDRIRKGGTEIAVAITATAITNKYGKGPTDNRLVGRVQTACGHAAKVDASHERSQSGYGVNLEQSNSTSPRTSAITDSSLGAARTRVISSAI</sequence>
<proteinExistence type="predicted"/>
<organism evidence="2">
    <name type="scientific">freshwater metagenome</name>
    <dbReference type="NCBI Taxonomy" id="449393"/>
    <lineage>
        <taxon>unclassified sequences</taxon>
        <taxon>metagenomes</taxon>
        <taxon>ecological metagenomes</taxon>
    </lineage>
</organism>
<accession>A0A6J7R0T1</accession>
<feature type="compositionally biased region" description="Polar residues" evidence="1">
    <location>
        <begin position="139"/>
        <end position="162"/>
    </location>
</feature>
<reference evidence="2" key="1">
    <citation type="submission" date="2020-05" db="EMBL/GenBank/DDBJ databases">
        <authorList>
            <person name="Chiriac C."/>
            <person name="Salcher M."/>
            <person name="Ghai R."/>
            <person name="Kavagutti S V."/>
        </authorList>
    </citation>
    <scope>NUCLEOTIDE SEQUENCE</scope>
</reference>